<dbReference type="InterPro" id="IPR036915">
    <property type="entry name" value="Cyclin-like_sf"/>
</dbReference>
<dbReference type="GO" id="GO:0005929">
    <property type="term" value="C:cilium"/>
    <property type="evidence" value="ECO:0007669"/>
    <property type="project" value="TreeGrafter"/>
</dbReference>
<dbReference type="STRING" id="4790.A0A0W8C9W0"/>
<evidence type="ECO:0000256" key="6">
    <source>
        <dbReference type="RuleBase" id="RU000383"/>
    </source>
</evidence>
<evidence type="ECO:0000256" key="5">
    <source>
        <dbReference type="ARBA" id="ARBA00023306"/>
    </source>
</evidence>
<organism evidence="9 10">
    <name type="scientific">Phytophthora nicotianae</name>
    <name type="common">Potato buckeye rot agent</name>
    <name type="synonym">Phytophthora parasitica</name>
    <dbReference type="NCBI Taxonomy" id="4792"/>
    <lineage>
        <taxon>Eukaryota</taxon>
        <taxon>Sar</taxon>
        <taxon>Stramenopiles</taxon>
        <taxon>Oomycota</taxon>
        <taxon>Peronosporomycetes</taxon>
        <taxon>Peronosporales</taxon>
        <taxon>Peronosporaceae</taxon>
        <taxon>Phytophthora</taxon>
    </lineage>
</organism>
<dbReference type="CDD" id="cd20537">
    <property type="entry name" value="CYCLIN_CCNO-like_rpt2"/>
    <property type="match status" value="1"/>
</dbReference>
<evidence type="ECO:0000256" key="1">
    <source>
        <dbReference type="ARBA" id="ARBA00008848"/>
    </source>
</evidence>
<dbReference type="Proteomes" id="UP000052943">
    <property type="component" value="Unassembled WGS sequence"/>
</dbReference>
<evidence type="ECO:0000259" key="8">
    <source>
        <dbReference type="PROSITE" id="PS51329"/>
    </source>
</evidence>
<dbReference type="InterPro" id="IPR006599">
    <property type="entry name" value="CARP_motif"/>
</dbReference>
<dbReference type="AlphaFoldDB" id="A0A0W8C9W0"/>
<gene>
    <name evidence="9" type="ORF">AM587_10013993</name>
</gene>
<dbReference type="GO" id="GO:0000166">
    <property type="term" value="F:nucleotide binding"/>
    <property type="evidence" value="ECO:0007669"/>
    <property type="project" value="UniProtKB-KW"/>
</dbReference>
<proteinExistence type="inferred from homology"/>
<dbReference type="InterPro" id="IPR012945">
    <property type="entry name" value="Tubulin-bd_cofactor_C_dom"/>
</dbReference>
<dbReference type="OrthoDB" id="5590282at2759"/>
<keyword evidence="5" id="KW-0131">Cell cycle</keyword>
<dbReference type="Gene3D" id="2.160.20.70">
    <property type="match status" value="1"/>
</dbReference>
<dbReference type="SMART" id="SM00673">
    <property type="entry name" value="CARP"/>
    <property type="match status" value="2"/>
</dbReference>
<dbReference type="PANTHER" id="PTHR15440">
    <property type="entry name" value="XRP2 PROTEIN"/>
    <property type="match status" value="1"/>
</dbReference>
<dbReference type="PROSITE" id="PS51329">
    <property type="entry name" value="C_CAP_COFACTOR_C"/>
    <property type="match status" value="1"/>
</dbReference>
<evidence type="ECO:0000313" key="10">
    <source>
        <dbReference type="Proteomes" id="UP000052943"/>
    </source>
</evidence>
<dbReference type="GO" id="GO:0005096">
    <property type="term" value="F:GTPase activator activity"/>
    <property type="evidence" value="ECO:0007669"/>
    <property type="project" value="InterPro"/>
</dbReference>
<protein>
    <submittedName>
        <fullName evidence="9">Cyclin-A1-2</fullName>
    </submittedName>
</protein>
<dbReference type="GO" id="GO:1990075">
    <property type="term" value="C:periciliary membrane compartment"/>
    <property type="evidence" value="ECO:0007669"/>
    <property type="project" value="TreeGrafter"/>
</dbReference>
<dbReference type="SMART" id="SM01332">
    <property type="entry name" value="Cyclin_C"/>
    <property type="match status" value="1"/>
</dbReference>
<feature type="domain" description="C-CAP/cofactor C-like" evidence="8">
    <location>
        <begin position="33"/>
        <end position="186"/>
    </location>
</feature>
<feature type="compositionally biased region" description="Polar residues" evidence="7">
    <location>
        <begin position="450"/>
        <end position="460"/>
    </location>
</feature>
<dbReference type="SMART" id="SM00385">
    <property type="entry name" value="CYCLIN"/>
    <property type="match status" value="2"/>
</dbReference>
<dbReference type="EMBL" id="LNFO01004500">
    <property type="protein sequence ID" value="KUF80851.1"/>
    <property type="molecule type" value="Genomic_DNA"/>
</dbReference>
<dbReference type="Gene3D" id="1.10.472.10">
    <property type="entry name" value="Cyclin-like"/>
    <property type="match status" value="2"/>
</dbReference>
<feature type="compositionally biased region" description="Polar residues" evidence="7">
    <location>
        <begin position="23"/>
        <end position="32"/>
    </location>
</feature>
<evidence type="ECO:0000256" key="3">
    <source>
        <dbReference type="ARBA" id="ARBA00022741"/>
    </source>
</evidence>
<reference evidence="9 10" key="1">
    <citation type="submission" date="2015-11" db="EMBL/GenBank/DDBJ databases">
        <title>Genomes and virulence difference between two physiological races of Phytophthora nicotianae.</title>
        <authorList>
            <person name="Liu H."/>
            <person name="Ma X."/>
            <person name="Yu H."/>
            <person name="Fang D."/>
            <person name="Li Y."/>
            <person name="Wang X."/>
            <person name="Wang W."/>
            <person name="Dong Y."/>
            <person name="Xiao B."/>
        </authorList>
    </citation>
    <scope>NUCLEOTIDE SEQUENCE [LARGE SCALE GENOMIC DNA]</scope>
    <source>
        <strain evidence="10">race 0</strain>
    </source>
</reference>
<dbReference type="Pfam" id="PF07986">
    <property type="entry name" value="TBCC"/>
    <property type="match status" value="1"/>
</dbReference>
<dbReference type="InterPro" id="IPR016098">
    <property type="entry name" value="CAP/MinC_C"/>
</dbReference>
<keyword evidence="2" id="KW-0132">Cell division</keyword>
<keyword evidence="3" id="KW-0547">Nucleotide-binding</keyword>
<dbReference type="InterPro" id="IPR006671">
    <property type="entry name" value="Cyclin_N"/>
</dbReference>
<evidence type="ECO:0000256" key="4">
    <source>
        <dbReference type="ARBA" id="ARBA00023127"/>
    </source>
</evidence>
<dbReference type="InterPro" id="IPR017901">
    <property type="entry name" value="C-CAP_CF_C-like"/>
</dbReference>
<dbReference type="Pfam" id="PF02984">
    <property type="entry name" value="Cyclin_C"/>
    <property type="match status" value="1"/>
</dbReference>
<dbReference type="GO" id="GO:0051301">
    <property type="term" value="P:cell division"/>
    <property type="evidence" value="ECO:0007669"/>
    <property type="project" value="UniProtKB-KW"/>
</dbReference>
<evidence type="ECO:0000256" key="7">
    <source>
        <dbReference type="SAM" id="MobiDB-lite"/>
    </source>
</evidence>
<comment type="similarity">
    <text evidence="6">Belongs to the cyclin family.</text>
</comment>
<feature type="compositionally biased region" description="Low complexity" evidence="7">
    <location>
        <begin position="397"/>
        <end position="415"/>
    </location>
</feature>
<dbReference type="InterPro" id="IPR039093">
    <property type="entry name" value="XRP2"/>
</dbReference>
<sequence>MGNICHAGQPALGPDAKSKTKSRAQTGSSKSLPTFGKDPTLKREDFIFSNIQTASFLAKLPGSINGQQFLIEDCHNCDIFLLDHCTSVQIDACINCRIVVGPCESSVFLRNCKRCTVVCAVQQFRARDCEDVSVYLYSATEPIIEMSSGLRFACFPLTYFSLQQQFRQAKFSPWNNKWSELFDFTPDHGGWKPLPMRPHESPLAEMMQDKENNGARSLWKMPSWTAEELGLSVDLPQLVVPITNGLCARKDGEPTLFVCFAAPNEALMMDFVTAIATKKNGDSDDPTLLIRTRQMQLTGDQAAALFPGNASLAGLPESVATSSRTSLMERTRSSGATDAARKRKRGALQDISNNAKKLSQSRSSSRRSSGVVKKETGVGNDAAKPKAPRASARRKTTATTVNSALKSSMASTAASKAKKRAPAGKKTETTRTKKRKLEGAENQPPAPHQKIQTSMLSFQAPSKPKEKQEKGDADKENAAVKTEVDNQVETVAVKQEVVEETETAEAAQVKSEERKEDTPEVPEQTERETAAPAAAAPRDEYAPRPYTFTFDHRNSCFDEETYAASVRDIDAPSTTTSSHHAKLVRELDTYYRKHEVKYLPDADYIGTVQLDINEKMRTILVDWLVEVGEEYELDSQTFHKAVNLVDRCLKKIKINRKQFQLLGCACMMIAAKFEEVYGPNVEEFVYISDQTYTADEMLNMEVQVLNALQYRVASTTCYGFMHRYMNAGCTTDKQRSLVLYLCDFALLFYHMVRFKPSILVASAVYLARLTTGEAEPWTPTLHHVTKYNPLDFQDCVEELHRLHAIESQVVNTQRDKAKAVSEKYLADKFHKASTIPACSKNQLSDSFDQYSPA</sequence>
<comment type="similarity">
    <text evidence="1">Belongs to the TBCC family.</text>
</comment>
<dbReference type="GO" id="GO:0006892">
    <property type="term" value="P:post-Golgi vesicle-mediated transport"/>
    <property type="evidence" value="ECO:0007669"/>
    <property type="project" value="TreeGrafter"/>
</dbReference>
<keyword evidence="4 6" id="KW-0195">Cyclin</keyword>
<dbReference type="PANTHER" id="PTHR15440:SF0">
    <property type="entry name" value="PROTEIN XRP2"/>
    <property type="match status" value="1"/>
</dbReference>
<name>A0A0W8C9W0_PHYNI</name>
<dbReference type="InterPro" id="IPR004367">
    <property type="entry name" value="Cyclin_C-dom"/>
</dbReference>
<feature type="compositionally biased region" description="Basic and acidic residues" evidence="7">
    <location>
        <begin position="510"/>
        <end position="529"/>
    </location>
</feature>
<dbReference type="SUPFAM" id="SSF69340">
    <property type="entry name" value="C-terminal domain of adenylylcyclase associated protein"/>
    <property type="match status" value="1"/>
</dbReference>
<dbReference type="InterPro" id="IPR036223">
    <property type="entry name" value="CAP_C_sf"/>
</dbReference>
<feature type="region of interest" description="Disordered" evidence="7">
    <location>
        <begin position="320"/>
        <end position="541"/>
    </location>
</feature>
<feature type="region of interest" description="Disordered" evidence="7">
    <location>
        <begin position="1"/>
        <end position="37"/>
    </location>
</feature>
<dbReference type="FunFam" id="1.10.472.10:FF:000001">
    <property type="entry name" value="G2/mitotic-specific cyclin"/>
    <property type="match status" value="1"/>
</dbReference>
<dbReference type="Pfam" id="PF00134">
    <property type="entry name" value="Cyclin_N"/>
    <property type="match status" value="1"/>
</dbReference>
<dbReference type="SUPFAM" id="SSF47954">
    <property type="entry name" value="Cyclin-like"/>
    <property type="match status" value="2"/>
</dbReference>
<accession>A0A0W8C9W0</accession>
<comment type="caution">
    <text evidence="9">The sequence shown here is derived from an EMBL/GenBank/DDBJ whole genome shotgun (WGS) entry which is preliminary data.</text>
</comment>
<feature type="compositionally biased region" description="Low complexity" evidence="7">
    <location>
        <begin position="360"/>
        <end position="369"/>
    </location>
</feature>
<evidence type="ECO:0000256" key="2">
    <source>
        <dbReference type="ARBA" id="ARBA00022618"/>
    </source>
</evidence>
<dbReference type="InterPro" id="IPR013763">
    <property type="entry name" value="Cyclin-like_dom"/>
</dbReference>
<feature type="compositionally biased region" description="Basic and acidic residues" evidence="7">
    <location>
        <begin position="463"/>
        <end position="484"/>
    </location>
</feature>
<evidence type="ECO:0000313" key="9">
    <source>
        <dbReference type="EMBL" id="KUF80851.1"/>
    </source>
</evidence>